<feature type="compositionally biased region" description="Low complexity" evidence="1">
    <location>
        <begin position="168"/>
        <end position="186"/>
    </location>
</feature>
<dbReference type="EMBL" id="JARJLG010000017">
    <property type="protein sequence ID" value="KAJ7773742.1"/>
    <property type="molecule type" value="Genomic_DNA"/>
</dbReference>
<gene>
    <name evidence="2" type="ORF">DFH07DRAFT_767683</name>
</gene>
<reference evidence="2" key="1">
    <citation type="submission" date="2023-03" db="EMBL/GenBank/DDBJ databases">
        <title>Massive genome expansion in bonnet fungi (Mycena s.s.) driven by repeated elements and novel gene families across ecological guilds.</title>
        <authorList>
            <consortium name="Lawrence Berkeley National Laboratory"/>
            <person name="Harder C.B."/>
            <person name="Miyauchi S."/>
            <person name="Viragh M."/>
            <person name="Kuo A."/>
            <person name="Thoen E."/>
            <person name="Andreopoulos B."/>
            <person name="Lu D."/>
            <person name="Skrede I."/>
            <person name="Drula E."/>
            <person name="Henrissat B."/>
            <person name="Morin E."/>
            <person name="Kohler A."/>
            <person name="Barry K."/>
            <person name="LaButti K."/>
            <person name="Morin E."/>
            <person name="Salamov A."/>
            <person name="Lipzen A."/>
            <person name="Mereny Z."/>
            <person name="Hegedus B."/>
            <person name="Baldrian P."/>
            <person name="Stursova M."/>
            <person name="Weitz H."/>
            <person name="Taylor A."/>
            <person name="Grigoriev I.V."/>
            <person name="Nagy L.G."/>
            <person name="Martin F."/>
            <person name="Kauserud H."/>
        </authorList>
    </citation>
    <scope>NUCLEOTIDE SEQUENCE</scope>
    <source>
        <strain evidence="2">CBHHK188m</strain>
    </source>
</reference>
<accession>A0AAD7NSI3</accession>
<evidence type="ECO:0000313" key="2">
    <source>
        <dbReference type="EMBL" id="KAJ7773742.1"/>
    </source>
</evidence>
<name>A0AAD7NSI3_9AGAR</name>
<comment type="caution">
    <text evidence="2">The sequence shown here is derived from an EMBL/GenBank/DDBJ whole genome shotgun (WGS) entry which is preliminary data.</text>
</comment>
<feature type="region of interest" description="Disordered" evidence="1">
    <location>
        <begin position="153"/>
        <end position="186"/>
    </location>
</feature>
<dbReference type="Proteomes" id="UP001215280">
    <property type="component" value="Unassembled WGS sequence"/>
</dbReference>
<sequence>MDGTEQPEVLKAWEESLKDSPTRTAEEMGATLENAAYYVQPFVDAIQARFGMAVSLLMCGPMAKLGGAVGMQRQDDGMPLFFVCSVHAGETRGLAPQIWPLFDKVGFGEVEKNMIAFGKESFSEVECWARMFTPKGKGSRGVLSNAEASRSGTLNVEASTSGGTRNVATGSGSTTTGSSSVAAGGLSTSAPPALASGVVSSRWERAMAARINKIWQRDDRVEWPAELTRAHTAFERGKGWGIEWVSCVNSFFAFEAAWGYGEDGMQITAKERPQAMKAWLARARNWATVVDLGELGKQGAEGTFVDQWWTWWMSLQPVERFSMSRSMACSENTNWGSLLKLHGKNGLLQVMATLLWWGDATGDKAKSDPFGYLKWTCAMTDVEWAMGEMLWLGVIQ</sequence>
<dbReference type="AlphaFoldDB" id="A0AAD7NSI3"/>
<feature type="compositionally biased region" description="Polar residues" evidence="1">
    <location>
        <begin position="153"/>
        <end position="167"/>
    </location>
</feature>
<proteinExistence type="predicted"/>
<organism evidence="2 3">
    <name type="scientific">Mycena maculata</name>
    <dbReference type="NCBI Taxonomy" id="230809"/>
    <lineage>
        <taxon>Eukaryota</taxon>
        <taxon>Fungi</taxon>
        <taxon>Dikarya</taxon>
        <taxon>Basidiomycota</taxon>
        <taxon>Agaricomycotina</taxon>
        <taxon>Agaricomycetes</taxon>
        <taxon>Agaricomycetidae</taxon>
        <taxon>Agaricales</taxon>
        <taxon>Marasmiineae</taxon>
        <taxon>Mycenaceae</taxon>
        <taxon>Mycena</taxon>
    </lineage>
</organism>
<keyword evidence="3" id="KW-1185">Reference proteome</keyword>
<evidence type="ECO:0000256" key="1">
    <source>
        <dbReference type="SAM" id="MobiDB-lite"/>
    </source>
</evidence>
<evidence type="ECO:0000313" key="3">
    <source>
        <dbReference type="Proteomes" id="UP001215280"/>
    </source>
</evidence>
<protein>
    <submittedName>
        <fullName evidence="2">Uncharacterized protein</fullName>
    </submittedName>
</protein>